<feature type="transmembrane region" description="Helical" evidence="1">
    <location>
        <begin position="237"/>
        <end position="258"/>
    </location>
</feature>
<proteinExistence type="predicted"/>
<evidence type="ECO:0008006" key="4">
    <source>
        <dbReference type="Google" id="ProtNLM"/>
    </source>
</evidence>
<name>A0A917J4G0_9BACT</name>
<feature type="transmembrane region" description="Helical" evidence="1">
    <location>
        <begin position="71"/>
        <end position="93"/>
    </location>
</feature>
<evidence type="ECO:0000256" key="1">
    <source>
        <dbReference type="SAM" id="Phobius"/>
    </source>
</evidence>
<feature type="transmembrane region" description="Helical" evidence="1">
    <location>
        <begin position="20"/>
        <end position="38"/>
    </location>
</feature>
<feature type="transmembrane region" description="Helical" evidence="1">
    <location>
        <begin position="114"/>
        <end position="139"/>
    </location>
</feature>
<keyword evidence="1" id="KW-0812">Transmembrane</keyword>
<keyword evidence="1" id="KW-0472">Membrane</keyword>
<dbReference type="PANTHER" id="PTHR37305:SF1">
    <property type="entry name" value="MEMBRANE PROTEIN"/>
    <property type="match status" value="1"/>
</dbReference>
<dbReference type="AlphaFoldDB" id="A0A917J4G0"/>
<comment type="caution">
    <text evidence="2">The sequence shown here is derived from an EMBL/GenBank/DDBJ whole genome shotgun (WGS) entry which is preliminary data.</text>
</comment>
<dbReference type="PROSITE" id="PS51257">
    <property type="entry name" value="PROKAR_LIPOPROTEIN"/>
    <property type="match status" value="1"/>
</dbReference>
<accession>A0A917J4G0</accession>
<keyword evidence="3" id="KW-1185">Reference proteome</keyword>
<dbReference type="PANTHER" id="PTHR37305">
    <property type="entry name" value="INTEGRAL MEMBRANE PROTEIN-RELATED"/>
    <property type="match status" value="1"/>
</dbReference>
<dbReference type="EMBL" id="BMIB01000005">
    <property type="protein sequence ID" value="GGH79600.1"/>
    <property type="molecule type" value="Genomic_DNA"/>
</dbReference>
<evidence type="ECO:0000313" key="3">
    <source>
        <dbReference type="Proteomes" id="UP000627292"/>
    </source>
</evidence>
<dbReference type="GO" id="GO:0140359">
    <property type="term" value="F:ABC-type transporter activity"/>
    <property type="evidence" value="ECO:0007669"/>
    <property type="project" value="InterPro"/>
</dbReference>
<keyword evidence="1" id="KW-1133">Transmembrane helix</keyword>
<evidence type="ECO:0000313" key="2">
    <source>
        <dbReference type="EMBL" id="GGH79600.1"/>
    </source>
</evidence>
<protein>
    <recommendedName>
        <fullName evidence="4">ABC-2 family transporter protein</fullName>
    </recommendedName>
</protein>
<feature type="transmembrane region" description="Helical" evidence="1">
    <location>
        <begin position="180"/>
        <end position="198"/>
    </location>
</feature>
<reference evidence="2" key="1">
    <citation type="journal article" date="2014" name="Int. J. Syst. Evol. Microbiol.">
        <title>Complete genome sequence of Corynebacterium casei LMG S-19264T (=DSM 44701T), isolated from a smear-ripened cheese.</title>
        <authorList>
            <consortium name="US DOE Joint Genome Institute (JGI-PGF)"/>
            <person name="Walter F."/>
            <person name="Albersmeier A."/>
            <person name="Kalinowski J."/>
            <person name="Ruckert C."/>
        </authorList>
    </citation>
    <scope>NUCLEOTIDE SEQUENCE</scope>
    <source>
        <strain evidence="2">CGMCC 1.15290</strain>
    </source>
</reference>
<reference evidence="2" key="2">
    <citation type="submission" date="2020-09" db="EMBL/GenBank/DDBJ databases">
        <authorList>
            <person name="Sun Q."/>
            <person name="Zhou Y."/>
        </authorList>
    </citation>
    <scope>NUCLEOTIDE SEQUENCE</scope>
    <source>
        <strain evidence="2">CGMCC 1.15290</strain>
    </source>
</reference>
<dbReference type="RefSeq" id="WP_188957514.1">
    <property type="nucleotide sequence ID" value="NZ_BMIB01000005.1"/>
</dbReference>
<dbReference type="GO" id="GO:0005886">
    <property type="term" value="C:plasma membrane"/>
    <property type="evidence" value="ECO:0007669"/>
    <property type="project" value="UniProtKB-SubCell"/>
</dbReference>
<sequence length="268" mass="30393">MIIRLLKIEWLKLKNYKTFWIILALLVACVVGINYVYFELVSSKNQASGVVNMVLGTPFQFPDVWHTVTQVASYMLFIPSLIVVILTTNEYNFKTHRQNVIDGLSRTEFIISKVLVIAALSIVSLLIVFLTALVFGLSSEFSYFSLANAEYLFYFFLQCFTYMSFALLLSLLLKRSGLAIALFFVYICIVENILVALINRAVSGNVLEGPGYYFLLDASDKLIPVKSLQKMMQGKNFLPPTINLLVATFVYLGLFLFLSKRKFETADL</sequence>
<feature type="transmembrane region" description="Helical" evidence="1">
    <location>
        <begin position="151"/>
        <end position="173"/>
    </location>
</feature>
<gene>
    <name evidence="2" type="ORF">GCM10011379_49210</name>
</gene>
<dbReference type="Proteomes" id="UP000627292">
    <property type="component" value="Unassembled WGS sequence"/>
</dbReference>
<dbReference type="Pfam" id="PF12730">
    <property type="entry name" value="ABC2_membrane_4"/>
    <property type="match status" value="1"/>
</dbReference>
<organism evidence="2 3">
    <name type="scientific">Filimonas zeae</name>
    <dbReference type="NCBI Taxonomy" id="1737353"/>
    <lineage>
        <taxon>Bacteria</taxon>
        <taxon>Pseudomonadati</taxon>
        <taxon>Bacteroidota</taxon>
        <taxon>Chitinophagia</taxon>
        <taxon>Chitinophagales</taxon>
        <taxon>Chitinophagaceae</taxon>
        <taxon>Filimonas</taxon>
    </lineage>
</organism>